<dbReference type="Gene3D" id="1.20.1250.20">
    <property type="entry name" value="MFS general substrate transporter like domains"/>
    <property type="match status" value="1"/>
</dbReference>
<dbReference type="InterPro" id="IPR005828">
    <property type="entry name" value="MFS_sugar_transport-like"/>
</dbReference>
<evidence type="ECO:0000256" key="8">
    <source>
        <dbReference type="SAM" id="Phobius"/>
    </source>
</evidence>
<dbReference type="PROSITE" id="PS00217">
    <property type="entry name" value="SUGAR_TRANSPORT_2"/>
    <property type="match status" value="1"/>
</dbReference>
<dbReference type="GO" id="GO:0016020">
    <property type="term" value="C:membrane"/>
    <property type="evidence" value="ECO:0007669"/>
    <property type="project" value="UniProtKB-SubCell"/>
</dbReference>
<evidence type="ECO:0000313" key="10">
    <source>
        <dbReference type="EMBL" id="KAK0387085.1"/>
    </source>
</evidence>
<feature type="transmembrane region" description="Helical" evidence="8">
    <location>
        <begin position="147"/>
        <end position="166"/>
    </location>
</feature>
<feature type="transmembrane region" description="Helical" evidence="8">
    <location>
        <begin position="209"/>
        <end position="228"/>
    </location>
</feature>
<feature type="transmembrane region" description="Helical" evidence="8">
    <location>
        <begin position="430"/>
        <end position="455"/>
    </location>
</feature>
<dbReference type="GO" id="GO:0005351">
    <property type="term" value="F:carbohydrate:proton symporter activity"/>
    <property type="evidence" value="ECO:0007669"/>
    <property type="project" value="TreeGrafter"/>
</dbReference>
<dbReference type="PANTHER" id="PTHR48022">
    <property type="entry name" value="PLASTIDIC GLUCOSE TRANSPORTER 4"/>
    <property type="match status" value="1"/>
</dbReference>
<dbReference type="InterPro" id="IPR050360">
    <property type="entry name" value="MFS_Sugar_Transporters"/>
</dbReference>
<feature type="transmembrane region" description="Helical" evidence="8">
    <location>
        <begin position="467"/>
        <end position="484"/>
    </location>
</feature>
<evidence type="ECO:0000313" key="11">
    <source>
        <dbReference type="Proteomes" id="UP001175261"/>
    </source>
</evidence>
<comment type="caution">
    <text evidence="10">The sequence shown here is derived from an EMBL/GenBank/DDBJ whole genome shotgun (WGS) entry which is preliminary data.</text>
</comment>
<name>A0AA39GGT7_SARSR</name>
<dbReference type="AlphaFoldDB" id="A0AA39GGT7"/>
<keyword evidence="5 8" id="KW-1133">Transmembrane helix</keyword>
<evidence type="ECO:0000256" key="3">
    <source>
        <dbReference type="ARBA" id="ARBA00022448"/>
    </source>
</evidence>
<dbReference type="InterPro" id="IPR020846">
    <property type="entry name" value="MFS_dom"/>
</dbReference>
<dbReference type="Proteomes" id="UP001175261">
    <property type="component" value="Unassembled WGS sequence"/>
</dbReference>
<keyword evidence="6 8" id="KW-0472">Membrane</keyword>
<comment type="similarity">
    <text evidence="2 7">Belongs to the major facilitator superfamily. Sugar transporter (TC 2.A.1.1) family.</text>
</comment>
<comment type="subcellular location">
    <subcellularLocation>
        <location evidence="1">Membrane</location>
        <topology evidence="1">Multi-pass membrane protein</topology>
    </subcellularLocation>
</comment>
<feature type="transmembrane region" description="Helical" evidence="8">
    <location>
        <begin position="358"/>
        <end position="380"/>
    </location>
</feature>
<feature type="transmembrane region" description="Helical" evidence="8">
    <location>
        <begin position="71"/>
        <end position="95"/>
    </location>
</feature>
<dbReference type="Pfam" id="PF00083">
    <property type="entry name" value="Sugar_tr"/>
    <property type="match status" value="1"/>
</dbReference>
<organism evidence="10 11">
    <name type="scientific">Sarocladium strictum</name>
    <name type="common">Black bundle disease fungus</name>
    <name type="synonym">Acremonium strictum</name>
    <dbReference type="NCBI Taxonomy" id="5046"/>
    <lineage>
        <taxon>Eukaryota</taxon>
        <taxon>Fungi</taxon>
        <taxon>Dikarya</taxon>
        <taxon>Ascomycota</taxon>
        <taxon>Pezizomycotina</taxon>
        <taxon>Sordariomycetes</taxon>
        <taxon>Hypocreomycetidae</taxon>
        <taxon>Hypocreales</taxon>
        <taxon>Sarocladiaceae</taxon>
        <taxon>Sarocladium</taxon>
    </lineage>
</organism>
<feature type="transmembrane region" description="Helical" evidence="8">
    <location>
        <begin position="496"/>
        <end position="514"/>
    </location>
</feature>
<sequence length="549" mass="60744">MSNPTDTKAAEAGIQSEVEEAQRHTLDHGADLDGSAKIKDFKADAIEAENAEFQMGVLECVRAYPMAATWAFIMSCTIIMESYCVFLMGNFIALPRFAKDYGVWVEQDQEWVIEHAWQSALQASGPIGALLGCFLAGPITSAIGYRWATIGGLMLLNAFIFVFYYGKSLPVFLAAQLLEGIPWGIFIANSPAYCSEIVPMRLRAPATQMLQMFWAIGAIVVQAVCYVYESVDDPISYRIPIALQWMFPTPLAILLFLAPESPWWLVRKGRLDEAAKAVSRLGRKTMVSNASETVAMMRRTIDLEVTEKSPSYLELFRGVDLYRTLIVCCVYASQNLTGNLIANQAVFFFKQAGMTDRMAFALGLITSALQTVMVMLSWILMTYLTRRQVYVGGQAIAVVFLIALGIAASVPHNGNESVKTAVSNAQASLGLLISILFTLGPAPASWVIIGETSAIRLRPLTTGIGRATYYLVNIPCIFLSSYMLNPTGGNLGGKCGYVWAGTALVCTLMAWQWLPEMKHRSYREIDILFRRKVQARKWKKVEVDAHDDE</sequence>
<dbReference type="NCBIfam" id="TIGR00879">
    <property type="entry name" value="SP"/>
    <property type="match status" value="1"/>
</dbReference>
<evidence type="ECO:0000256" key="2">
    <source>
        <dbReference type="ARBA" id="ARBA00010992"/>
    </source>
</evidence>
<reference evidence="10" key="1">
    <citation type="submission" date="2022-10" db="EMBL/GenBank/DDBJ databases">
        <title>Determination and structural analysis of whole genome sequence of Sarocladium strictum F4-1.</title>
        <authorList>
            <person name="Hu L."/>
            <person name="Jiang Y."/>
        </authorList>
    </citation>
    <scope>NUCLEOTIDE SEQUENCE</scope>
    <source>
        <strain evidence="10">F4-1</strain>
    </source>
</reference>
<keyword evidence="11" id="KW-1185">Reference proteome</keyword>
<dbReference type="InterPro" id="IPR003663">
    <property type="entry name" value="Sugar/inositol_transpt"/>
</dbReference>
<dbReference type="FunFam" id="1.20.1250.20:FF:000078">
    <property type="entry name" value="MFS maltose transporter, putative"/>
    <property type="match status" value="1"/>
</dbReference>
<evidence type="ECO:0000259" key="9">
    <source>
        <dbReference type="PROSITE" id="PS50850"/>
    </source>
</evidence>
<dbReference type="SUPFAM" id="SSF103473">
    <property type="entry name" value="MFS general substrate transporter"/>
    <property type="match status" value="1"/>
</dbReference>
<dbReference type="InterPro" id="IPR036259">
    <property type="entry name" value="MFS_trans_sf"/>
</dbReference>
<protein>
    <recommendedName>
        <fullName evidence="9">Major facilitator superfamily (MFS) profile domain-containing protein</fullName>
    </recommendedName>
</protein>
<dbReference type="PANTHER" id="PTHR48022:SF57">
    <property type="entry name" value="MALTOSE TRANSPORTER, PUTATIVE (AFU_ORTHOLOGUE AFUA_4G00150)-RELATED"/>
    <property type="match status" value="1"/>
</dbReference>
<evidence type="ECO:0000256" key="1">
    <source>
        <dbReference type="ARBA" id="ARBA00004141"/>
    </source>
</evidence>
<dbReference type="EMBL" id="JAPDFR010000004">
    <property type="protein sequence ID" value="KAK0387085.1"/>
    <property type="molecule type" value="Genomic_DNA"/>
</dbReference>
<evidence type="ECO:0000256" key="7">
    <source>
        <dbReference type="RuleBase" id="RU003346"/>
    </source>
</evidence>
<accession>A0AA39GGT7</accession>
<dbReference type="PROSITE" id="PS50850">
    <property type="entry name" value="MFS"/>
    <property type="match status" value="1"/>
</dbReference>
<gene>
    <name evidence="10" type="ORF">NLU13_5398</name>
</gene>
<keyword evidence="3 7" id="KW-0813">Transport</keyword>
<evidence type="ECO:0000256" key="5">
    <source>
        <dbReference type="ARBA" id="ARBA00022989"/>
    </source>
</evidence>
<feature type="transmembrane region" description="Helical" evidence="8">
    <location>
        <begin position="389"/>
        <end position="410"/>
    </location>
</feature>
<keyword evidence="4 8" id="KW-0812">Transmembrane</keyword>
<feature type="transmembrane region" description="Helical" evidence="8">
    <location>
        <begin position="240"/>
        <end position="258"/>
    </location>
</feature>
<evidence type="ECO:0000256" key="6">
    <source>
        <dbReference type="ARBA" id="ARBA00023136"/>
    </source>
</evidence>
<evidence type="ECO:0000256" key="4">
    <source>
        <dbReference type="ARBA" id="ARBA00022692"/>
    </source>
</evidence>
<proteinExistence type="inferred from homology"/>
<dbReference type="InterPro" id="IPR005829">
    <property type="entry name" value="Sugar_transporter_CS"/>
</dbReference>
<feature type="domain" description="Major facilitator superfamily (MFS) profile" evidence="9">
    <location>
        <begin position="70"/>
        <end position="518"/>
    </location>
</feature>